<sequence length="478" mass="52862">MELRARTEGVGRMTLATMPEYDSTRLERVGSHAVVIGASMAGLCAARVLTDGFEEVTIVERDSLPDVPAPRRGVPQAQQPHVLWEAGRATLEHLFPGYSAAVLEAGGVKVDGQTEFNNYSNGDFLANGDRSFAIYSATRPVYEQIVRERVVALGRIRLRSECQFTGYLLDDTETTVEGIEIRTEDSDSEQVRADLVVDATGRTSRTPALLEYHGYQPPALDEVQIDAAYSTTFIQRPADDHRAFGALAEAPRTRGGVVAPVEENRWLVSLHGVHGDHPPTDYDDFVDFAASVPATEIRELLEEHPPVDGEIHHYPFAANRRYHYERLSRFPEGLVVVGDAVASFNPIYGQGMSVAALEAVLLHDVLATGGRVDAGLRFFDRTMELVDIAWTMAVGADFGFPETRGQKPRGTTFFNWYLNRLLRTAHSDGALTDAFVQVLMLERPPTTLLRPSVVWRVLKPSGGVRQALHRQVEGTVRR</sequence>
<dbReference type="AlphaFoldDB" id="A0A1H8MTX7"/>
<accession>A0A1H8MTX7</accession>
<protein>
    <submittedName>
        <fullName evidence="2">2-polyprenyl-6-methoxyphenol hydroxylase</fullName>
    </submittedName>
</protein>
<dbReference type="Pfam" id="PF01494">
    <property type="entry name" value="FAD_binding_3"/>
    <property type="match status" value="1"/>
</dbReference>
<dbReference type="Proteomes" id="UP000199126">
    <property type="component" value="Unassembled WGS sequence"/>
</dbReference>
<name>A0A1H8MTX7_9EURY</name>
<evidence type="ECO:0000313" key="2">
    <source>
        <dbReference type="EMBL" id="SEO20921.1"/>
    </source>
</evidence>
<evidence type="ECO:0000259" key="1">
    <source>
        <dbReference type="Pfam" id="PF01494"/>
    </source>
</evidence>
<dbReference type="Gene3D" id="3.50.50.60">
    <property type="entry name" value="FAD/NAD(P)-binding domain"/>
    <property type="match status" value="1"/>
</dbReference>
<evidence type="ECO:0000313" key="3">
    <source>
        <dbReference type="Proteomes" id="UP000199126"/>
    </source>
</evidence>
<keyword evidence="3" id="KW-1185">Reference proteome</keyword>
<proteinExistence type="predicted"/>
<dbReference type="Gene3D" id="3.30.9.100">
    <property type="match status" value="1"/>
</dbReference>
<gene>
    <name evidence="2" type="ORF">SAMN04487948_10197</name>
</gene>
<feature type="domain" description="FAD-binding" evidence="1">
    <location>
        <begin position="33"/>
        <end position="368"/>
    </location>
</feature>
<dbReference type="InterPro" id="IPR002938">
    <property type="entry name" value="FAD-bd"/>
</dbReference>
<dbReference type="PANTHER" id="PTHR43422">
    <property type="entry name" value="THIAMINE THIAZOLE SYNTHASE"/>
    <property type="match status" value="1"/>
</dbReference>
<organism evidence="2 3">
    <name type="scientific">Halogranum amylolyticum</name>
    <dbReference type="NCBI Taxonomy" id="660520"/>
    <lineage>
        <taxon>Archaea</taxon>
        <taxon>Methanobacteriati</taxon>
        <taxon>Methanobacteriota</taxon>
        <taxon>Stenosarchaea group</taxon>
        <taxon>Halobacteria</taxon>
        <taxon>Halobacteriales</taxon>
        <taxon>Haloferacaceae</taxon>
    </lineage>
</organism>
<dbReference type="InterPro" id="IPR036188">
    <property type="entry name" value="FAD/NAD-bd_sf"/>
</dbReference>
<dbReference type="PANTHER" id="PTHR43422:SF3">
    <property type="entry name" value="THIAMINE THIAZOLE SYNTHASE"/>
    <property type="match status" value="1"/>
</dbReference>
<dbReference type="EMBL" id="FODV01000001">
    <property type="protein sequence ID" value="SEO20921.1"/>
    <property type="molecule type" value="Genomic_DNA"/>
</dbReference>
<reference evidence="3" key="1">
    <citation type="submission" date="2016-10" db="EMBL/GenBank/DDBJ databases">
        <authorList>
            <person name="Varghese N."/>
            <person name="Submissions S."/>
        </authorList>
    </citation>
    <scope>NUCLEOTIDE SEQUENCE [LARGE SCALE GENOMIC DNA]</scope>
    <source>
        <strain evidence="3">CGMCC 1.10121</strain>
    </source>
</reference>
<dbReference type="GO" id="GO:0071949">
    <property type="term" value="F:FAD binding"/>
    <property type="evidence" value="ECO:0007669"/>
    <property type="project" value="InterPro"/>
</dbReference>
<dbReference type="SUPFAM" id="SSF51905">
    <property type="entry name" value="FAD/NAD(P)-binding domain"/>
    <property type="match status" value="1"/>
</dbReference>